<feature type="compositionally biased region" description="Polar residues" evidence="1">
    <location>
        <begin position="64"/>
        <end position="87"/>
    </location>
</feature>
<evidence type="ECO:0000313" key="2">
    <source>
        <dbReference type="EMBL" id="KAL0459387.1"/>
    </source>
</evidence>
<reference evidence="2" key="1">
    <citation type="submission" date="2020-06" db="EMBL/GenBank/DDBJ databases">
        <authorList>
            <person name="Li T."/>
            <person name="Hu X."/>
            <person name="Zhang T."/>
            <person name="Song X."/>
            <person name="Zhang H."/>
            <person name="Dai N."/>
            <person name="Sheng W."/>
            <person name="Hou X."/>
            <person name="Wei L."/>
        </authorList>
    </citation>
    <scope>NUCLEOTIDE SEQUENCE</scope>
    <source>
        <strain evidence="2">KEN1</strain>
        <tissue evidence="2">Leaf</tissue>
    </source>
</reference>
<evidence type="ECO:0000256" key="1">
    <source>
        <dbReference type="SAM" id="MobiDB-lite"/>
    </source>
</evidence>
<dbReference type="AlphaFoldDB" id="A0AAW2Y0Z1"/>
<dbReference type="EMBL" id="JACGWN010000002">
    <property type="protein sequence ID" value="KAL0459387.1"/>
    <property type="molecule type" value="Genomic_DNA"/>
</dbReference>
<name>A0AAW2Y0Z1_9LAMI</name>
<feature type="region of interest" description="Disordered" evidence="1">
    <location>
        <begin position="1"/>
        <end position="95"/>
    </location>
</feature>
<organism evidence="2">
    <name type="scientific">Sesamum latifolium</name>
    <dbReference type="NCBI Taxonomy" id="2727402"/>
    <lineage>
        <taxon>Eukaryota</taxon>
        <taxon>Viridiplantae</taxon>
        <taxon>Streptophyta</taxon>
        <taxon>Embryophyta</taxon>
        <taxon>Tracheophyta</taxon>
        <taxon>Spermatophyta</taxon>
        <taxon>Magnoliopsida</taxon>
        <taxon>eudicotyledons</taxon>
        <taxon>Gunneridae</taxon>
        <taxon>Pentapetalae</taxon>
        <taxon>asterids</taxon>
        <taxon>lamiids</taxon>
        <taxon>Lamiales</taxon>
        <taxon>Pedaliaceae</taxon>
        <taxon>Sesamum</taxon>
    </lineage>
</organism>
<sequence length="95" mass="9363">MLSAAGLSGTGKPKSLSLAPPPGGAIKIRSPLPPPPNAAATRMSSGSHGIALKGAKENSRHSSDALSDLSQLEKNLPSSAGSESAKTSAAGWAAF</sequence>
<protein>
    <submittedName>
        <fullName evidence="2">Uncharacterized protein</fullName>
    </submittedName>
</protein>
<accession>A0AAW2Y0Z1</accession>
<gene>
    <name evidence="2" type="ORF">Slati_0565900</name>
</gene>
<proteinExistence type="predicted"/>
<comment type="caution">
    <text evidence="2">The sequence shown here is derived from an EMBL/GenBank/DDBJ whole genome shotgun (WGS) entry which is preliminary data.</text>
</comment>
<feature type="compositionally biased region" description="Basic and acidic residues" evidence="1">
    <location>
        <begin position="54"/>
        <end position="63"/>
    </location>
</feature>
<reference evidence="2" key="2">
    <citation type="journal article" date="2024" name="Plant">
        <title>Genomic evolution and insights into agronomic trait innovations of Sesamum species.</title>
        <authorList>
            <person name="Miao H."/>
            <person name="Wang L."/>
            <person name="Qu L."/>
            <person name="Liu H."/>
            <person name="Sun Y."/>
            <person name="Le M."/>
            <person name="Wang Q."/>
            <person name="Wei S."/>
            <person name="Zheng Y."/>
            <person name="Lin W."/>
            <person name="Duan Y."/>
            <person name="Cao H."/>
            <person name="Xiong S."/>
            <person name="Wang X."/>
            <person name="Wei L."/>
            <person name="Li C."/>
            <person name="Ma Q."/>
            <person name="Ju M."/>
            <person name="Zhao R."/>
            <person name="Li G."/>
            <person name="Mu C."/>
            <person name="Tian Q."/>
            <person name="Mei H."/>
            <person name="Zhang T."/>
            <person name="Gao T."/>
            <person name="Zhang H."/>
        </authorList>
    </citation>
    <scope>NUCLEOTIDE SEQUENCE</scope>
    <source>
        <strain evidence="2">KEN1</strain>
    </source>
</reference>